<dbReference type="InterPro" id="IPR033121">
    <property type="entry name" value="PEPTIDASE_A1"/>
</dbReference>
<evidence type="ECO:0000256" key="2">
    <source>
        <dbReference type="ARBA" id="ARBA00023157"/>
    </source>
</evidence>
<gene>
    <name evidence="6" type="ORF">CXQ85_002635</name>
</gene>
<evidence type="ECO:0000256" key="4">
    <source>
        <dbReference type="SAM" id="SignalP"/>
    </source>
</evidence>
<accession>A0A2V1AXS3</accession>
<dbReference type="PANTHER" id="PTHR47966">
    <property type="entry name" value="BETA-SITE APP-CLEAVING ENZYME, ISOFORM A-RELATED"/>
    <property type="match status" value="1"/>
</dbReference>
<dbReference type="InterPro" id="IPR001461">
    <property type="entry name" value="Aspartic_peptidase_A1"/>
</dbReference>
<proteinExistence type="inferred from homology"/>
<dbReference type="Gene3D" id="2.40.70.10">
    <property type="entry name" value="Acid Proteases"/>
    <property type="match status" value="2"/>
</dbReference>
<sequence length="572" mass="60676">MVLPWCCAVLLWCSAVAGATTSTSASSSSSRSASSSSGSISASSSSSTSDPVVTIPLKASKGERFFNAYVSDVAVRLDILQPDLWIPDPDYMRYCTSSNSSASTVQNDTSASRTCLGQITSRYGALYAEETATYSDYSDGDTTTTIQVVDRSENPVSIAYPNGIVAEGEVAMADFIITDNEDFTYLLEKFQFVYVNDTNMMAGGLGLSNNPRGTGILDYFLNKELISSRGYSALLGAGSLDDDTYGELLLGGVSKDHFIGDLYSFPVLPYEGLDSVTTLPTILLTDAQVVNANTSQSVSLMSGDPEPVLIDSRLSFNYLPLEVIIRLALQTNAFYNKENDEWIVKCSDVEDSNAEFHYKFGPLTIKAPLASFLYGSSKDTSLTFSSGAKACLLNVSPSTYLGYSSLGLPFLSHAYFVMDNDGGNVGLANVNSDYAIGTKLYTDWDTATSVPSSSSPSASYNPSASFISSGSIPFAKSHNYTQSETLTFHSANSSAADAILTRYSLASIISGEVVVSKDSSSTVGPATQYTSRSSSATGAAGPGVKHWEAASTEKTVIYASLLLIGFLGGVII</sequence>
<keyword evidence="4" id="KW-0732">Signal</keyword>
<feature type="compositionally biased region" description="Low complexity" evidence="3">
    <location>
        <begin position="533"/>
        <end position="542"/>
    </location>
</feature>
<comment type="similarity">
    <text evidence="1">Belongs to the peptidase A1 family.</text>
</comment>
<evidence type="ECO:0000313" key="6">
    <source>
        <dbReference type="EMBL" id="PVH22910.1"/>
    </source>
</evidence>
<keyword evidence="7" id="KW-1185">Reference proteome</keyword>
<feature type="domain" description="Peptidase A1" evidence="5">
    <location>
        <begin position="60"/>
        <end position="428"/>
    </location>
</feature>
<dbReference type="Pfam" id="PF00026">
    <property type="entry name" value="Asp"/>
    <property type="match status" value="1"/>
</dbReference>
<feature type="chain" id="PRO_5015881484" description="Peptidase A1 domain-containing protein" evidence="4">
    <location>
        <begin position="19"/>
        <end position="572"/>
    </location>
</feature>
<dbReference type="PROSITE" id="PS51767">
    <property type="entry name" value="PEPTIDASE_A1"/>
    <property type="match status" value="1"/>
</dbReference>
<feature type="compositionally biased region" description="Low complexity" evidence="3">
    <location>
        <begin position="22"/>
        <end position="49"/>
    </location>
</feature>
<reference evidence="6 7" key="1">
    <citation type="submission" date="2017-12" db="EMBL/GenBank/DDBJ databases">
        <title>Genome Sequence of a Multidrug-Resistant Candida haemulonii Isolate from a Patient with Chronic Leg Ulcers in Israel.</title>
        <authorList>
            <person name="Chow N.A."/>
            <person name="Gade L."/>
            <person name="Batra D."/>
            <person name="Rowe L.A."/>
            <person name="Ben-Ami R."/>
            <person name="Loparev V.N."/>
            <person name="Litvintseva A.P."/>
        </authorList>
    </citation>
    <scope>NUCLEOTIDE SEQUENCE [LARGE SCALE GENOMIC DNA]</scope>
    <source>
        <strain evidence="6 7">B11899</strain>
    </source>
</reference>
<dbReference type="GeneID" id="37007966"/>
<dbReference type="Proteomes" id="UP000244309">
    <property type="component" value="Unassembled WGS sequence"/>
</dbReference>
<dbReference type="VEuPathDB" id="FungiDB:CXQ85_002635"/>
<dbReference type="RefSeq" id="XP_025343850.1">
    <property type="nucleotide sequence ID" value="XM_025486300.1"/>
</dbReference>
<dbReference type="GO" id="GO:0006508">
    <property type="term" value="P:proteolysis"/>
    <property type="evidence" value="ECO:0007669"/>
    <property type="project" value="InterPro"/>
</dbReference>
<organism evidence="6 7">
    <name type="scientific">Candidozyma haemuli</name>
    <dbReference type="NCBI Taxonomy" id="45357"/>
    <lineage>
        <taxon>Eukaryota</taxon>
        <taxon>Fungi</taxon>
        <taxon>Dikarya</taxon>
        <taxon>Ascomycota</taxon>
        <taxon>Saccharomycotina</taxon>
        <taxon>Pichiomycetes</taxon>
        <taxon>Metschnikowiaceae</taxon>
        <taxon>Candidozyma</taxon>
    </lineage>
</organism>
<feature type="signal peptide" evidence="4">
    <location>
        <begin position="1"/>
        <end position="18"/>
    </location>
</feature>
<evidence type="ECO:0000256" key="1">
    <source>
        <dbReference type="ARBA" id="ARBA00007447"/>
    </source>
</evidence>
<evidence type="ECO:0000259" key="5">
    <source>
        <dbReference type="PROSITE" id="PS51767"/>
    </source>
</evidence>
<protein>
    <recommendedName>
        <fullName evidence="5">Peptidase A1 domain-containing protein</fullName>
    </recommendedName>
</protein>
<dbReference type="OrthoDB" id="771136at2759"/>
<evidence type="ECO:0000313" key="7">
    <source>
        <dbReference type="Proteomes" id="UP000244309"/>
    </source>
</evidence>
<feature type="region of interest" description="Disordered" evidence="3">
    <location>
        <begin position="519"/>
        <end position="542"/>
    </location>
</feature>
<keyword evidence="2" id="KW-1015">Disulfide bond</keyword>
<dbReference type="AlphaFoldDB" id="A0A2V1AXS3"/>
<name>A0A2V1AXS3_9ASCO</name>
<dbReference type="SUPFAM" id="SSF50630">
    <property type="entry name" value="Acid proteases"/>
    <property type="match status" value="1"/>
</dbReference>
<dbReference type="EMBL" id="PKFO01000010">
    <property type="protein sequence ID" value="PVH22910.1"/>
    <property type="molecule type" value="Genomic_DNA"/>
</dbReference>
<dbReference type="PANTHER" id="PTHR47966:SF51">
    <property type="entry name" value="BETA-SITE APP-CLEAVING ENZYME, ISOFORM A-RELATED"/>
    <property type="match status" value="1"/>
</dbReference>
<feature type="region of interest" description="Disordered" evidence="3">
    <location>
        <begin position="22"/>
        <end position="51"/>
    </location>
</feature>
<dbReference type="InterPro" id="IPR021109">
    <property type="entry name" value="Peptidase_aspartic_dom_sf"/>
</dbReference>
<evidence type="ECO:0000256" key="3">
    <source>
        <dbReference type="SAM" id="MobiDB-lite"/>
    </source>
</evidence>
<dbReference type="GO" id="GO:0004190">
    <property type="term" value="F:aspartic-type endopeptidase activity"/>
    <property type="evidence" value="ECO:0007669"/>
    <property type="project" value="InterPro"/>
</dbReference>
<feature type="compositionally biased region" description="Polar residues" evidence="3">
    <location>
        <begin position="519"/>
        <end position="532"/>
    </location>
</feature>
<comment type="caution">
    <text evidence="6">The sequence shown here is derived from an EMBL/GenBank/DDBJ whole genome shotgun (WGS) entry which is preliminary data.</text>
</comment>